<evidence type="ECO:0000256" key="2">
    <source>
        <dbReference type="ARBA" id="ARBA00022679"/>
    </source>
</evidence>
<dbReference type="EC" id="2.4.2.52" evidence="5"/>
<dbReference type="RefSeq" id="WP_014897450.1">
    <property type="nucleotide sequence ID" value="NC_018513.1"/>
</dbReference>
<keyword evidence="2 5" id="KW-0808">Transferase</keyword>
<dbReference type="Proteomes" id="UP000032866">
    <property type="component" value="Chromosome 1"/>
</dbReference>
<protein>
    <recommendedName>
        <fullName evidence="5">Probable 2-(5''-triphosphoribosyl)-3'-dephosphocoenzyme-A synthase</fullName>
        <shortName evidence="5">2-(5''-triphosphoribosyl)-3'-dephospho-CoA synthase</shortName>
        <ecNumber evidence="5">2.4.2.52</ecNumber>
    </recommendedName>
</protein>
<dbReference type="PANTHER" id="PTHR30201">
    <property type="entry name" value="TRIPHOSPHORIBOSYL-DEPHOSPHO-COA SYNTHASE"/>
    <property type="match status" value="1"/>
</dbReference>
<evidence type="ECO:0000256" key="4">
    <source>
        <dbReference type="ARBA" id="ARBA00022840"/>
    </source>
</evidence>
<dbReference type="GO" id="GO:0046917">
    <property type="term" value="F:triphosphoribosyl-dephospho-CoA synthase activity"/>
    <property type="evidence" value="ECO:0007669"/>
    <property type="project" value="UniProtKB-UniRule"/>
</dbReference>
<comment type="catalytic activity">
    <reaction evidence="1 5">
        <text>3'-dephospho-CoA + ATP = 2'-(5''-triphospho-alpha-D-ribosyl)-3'-dephospho-CoA + adenine</text>
        <dbReference type="Rhea" id="RHEA:15117"/>
        <dbReference type="ChEBI" id="CHEBI:16708"/>
        <dbReference type="ChEBI" id="CHEBI:30616"/>
        <dbReference type="ChEBI" id="CHEBI:57328"/>
        <dbReference type="ChEBI" id="CHEBI:61378"/>
        <dbReference type="EC" id="2.4.2.52"/>
    </reaction>
</comment>
<evidence type="ECO:0000256" key="5">
    <source>
        <dbReference type="HAMAP-Rule" id="MF_01883"/>
    </source>
</evidence>
<evidence type="ECO:0000256" key="3">
    <source>
        <dbReference type="ARBA" id="ARBA00022741"/>
    </source>
</evidence>
<dbReference type="InterPro" id="IPR002736">
    <property type="entry name" value="CitG"/>
</dbReference>
<dbReference type="NCBIfam" id="TIGR03132">
    <property type="entry name" value="malonate_mdcB"/>
    <property type="match status" value="1"/>
</dbReference>
<evidence type="ECO:0000313" key="7">
    <source>
        <dbReference type="Proteomes" id="UP000032866"/>
    </source>
</evidence>
<reference evidence="6 7" key="1">
    <citation type="journal article" date="2012" name="J. Bacteriol.">
        <title>Complete Genome Sequence of Burkholderia sp. Strain GG4, a Betaproteobacterium That Reduces 3-Oxo-N-Acylhomoserine Lactones and Produces Different N-Acylhomoserine Lactones.</title>
        <authorList>
            <person name="Hong K.W."/>
            <person name="Koh C.L."/>
            <person name="Sam C.K."/>
            <person name="Yin W.F."/>
            <person name="Chan K.G."/>
        </authorList>
    </citation>
    <scope>NUCLEOTIDE SEQUENCE [LARGE SCALE GENOMIC DNA]</scope>
    <source>
        <strain evidence="6 7">GG4</strain>
    </source>
</reference>
<keyword evidence="6" id="KW-0328">Glycosyltransferase</keyword>
<dbReference type="InterPro" id="IPR017555">
    <property type="entry name" value="TriPribosyl-deP-CoA_syn"/>
</dbReference>
<comment type="function">
    <text evidence="5">Involved in the formation of 2-(5''-phosphoribosyl)-3'-dephosphocoenzyme-A, the prosthetic group of the acyl-carrier protein of the malonate decarboxylase.</text>
</comment>
<gene>
    <name evidence="5" type="primary">mdcB</name>
    <name evidence="6" type="ORF">GEM_2181</name>
</gene>
<keyword evidence="3 5" id="KW-0547">Nucleotide-binding</keyword>
<keyword evidence="4 5" id="KW-0067">ATP-binding</keyword>
<dbReference type="GO" id="GO:0051191">
    <property type="term" value="P:prosthetic group biosynthetic process"/>
    <property type="evidence" value="ECO:0007669"/>
    <property type="project" value="TreeGrafter"/>
</dbReference>
<dbReference type="GO" id="GO:0016757">
    <property type="term" value="F:glycosyltransferase activity"/>
    <property type="evidence" value="ECO:0007669"/>
    <property type="project" value="UniProtKB-KW"/>
</dbReference>
<accession>A0A9W3P9M9</accession>
<evidence type="ECO:0000313" key="6">
    <source>
        <dbReference type="EMBL" id="AFQ48595.1"/>
    </source>
</evidence>
<dbReference type="Gene3D" id="1.10.4200.10">
    <property type="entry name" value="Triphosphoribosyl-dephospho-CoA protein"/>
    <property type="match status" value="2"/>
</dbReference>
<dbReference type="AlphaFoldDB" id="A0A9W3P9M9"/>
<evidence type="ECO:0000256" key="1">
    <source>
        <dbReference type="ARBA" id="ARBA00001210"/>
    </source>
</evidence>
<comment type="similarity">
    <text evidence="5">Belongs to the CitG/MdcB family.</text>
</comment>
<dbReference type="KEGG" id="bct:GEM_2181"/>
<proteinExistence type="inferred from homology"/>
<sequence length="289" mass="30319">MSAWAACRAAAPSDAERIAELAEHSLVQEIETYPKPGLVSHVDTGSHADMDAATFARSAAVLRPYFAELADAGAHDADMAVLRKIGLRAEHAMLAATGGVNTHRGAIFGLGLLCAAAGRRTVPPGTAARTMTLGTYVAQRWGTEILGGPRLPDSHGEQASRRYGVGGARREAADGFTTVYGVGLPALRRAQRSVPDDPEAARVDACFALIAALDDTNLLHRGGQAGLDFAHATARAFVARGGVRARDWRLHAVAAHRAFVARRLSPGGAADLLAMSVFVDALEADEEGR</sequence>
<organism evidence="6 7">
    <name type="scientific">Burkholderia cepacia GG4</name>
    <dbReference type="NCBI Taxonomy" id="1009846"/>
    <lineage>
        <taxon>Bacteria</taxon>
        <taxon>Pseudomonadati</taxon>
        <taxon>Pseudomonadota</taxon>
        <taxon>Betaproteobacteria</taxon>
        <taxon>Burkholderiales</taxon>
        <taxon>Burkholderiaceae</taxon>
        <taxon>Burkholderia</taxon>
        <taxon>Burkholderia cepacia complex</taxon>
    </lineage>
</organism>
<dbReference type="PANTHER" id="PTHR30201:SF2">
    <property type="entry name" value="2-(5''-TRIPHOSPHORIBOSYL)-3'-DEPHOSPHOCOENZYME-A SYNTHASE"/>
    <property type="match status" value="1"/>
</dbReference>
<dbReference type="GO" id="GO:0005524">
    <property type="term" value="F:ATP binding"/>
    <property type="evidence" value="ECO:0007669"/>
    <property type="project" value="UniProtKB-KW"/>
</dbReference>
<dbReference type="Pfam" id="PF01874">
    <property type="entry name" value="CitG"/>
    <property type="match status" value="1"/>
</dbReference>
<dbReference type="EMBL" id="CP003774">
    <property type="protein sequence ID" value="AFQ48595.1"/>
    <property type="molecule type" value="Genomic_DNA"/>
</dbReference>
<name>A0A9W3P9M9_BURCE</name>
<dbReference type="HAMAP" id="MF_01883">
    <property type="entry name" value="MdcB"/>
    <property type="match status" value="1"/>
</dbReference>